<feature type="transmembrane region" description="Helical" evidence="1">
    <location>
        <begin position="41"/>
        <end position="60"/>
    </location>
</feature>
<keyword evidence="1" id="KW-0812">Transmembrane</keyword>
<keyword evidence="1" id="KW-1133">Transmembrane helix</keyword>
<organism evidence="2">
    <name type="scientific">uncultured organism MedDCM-OCT-S09-C94</name>
    <dbReference type="NCBI Taxonomy" id="743654"/>
    <lineage>
        <taxon>unclassified sequences</taxon>
        <taxon>environmental samples</taxon>
    </lineage>
</organism>
<name>D6PL77_9ZZZZ</name>
<dbReference type="Pfam" id="PF11351">
    <property type="entry name" value="GTA_holin_3TM"/>
    <property type="match status" value="1"/>
</dbReference>
<accession>D6PL77</accession>
<reference evidence="2" key="1">
    <citation type="journal article" date="2010" name="ISME J.">
        <title>Metagenome of the Mediterranean deep chlorophyll maximum studied by direct and fosmid library 454 pyrosequencing.</title>
        <authorList>
            <person name="Ghai R."/>
            <person name="Martin-Cuadrado A.B."/>
            <person name="Molto A.G."/>
            <person name="Heredia I.G."/>
            <person name="Cabrera R."/>
            <person name="Martin J."/>
            <person name="Verdu M."/>
            <person name="Deschamps P."/>
            <person name="Moreira D."/>
            <person name="Lopez-Garcia P."/>
            <person name="Mira A."/>
            <person name="Rodriguez-Valera F."/>
        </authorList>
    </citation>
    <scope>NUCLEOTIDE SEQUENCE</scope>
</reference>
<sequence>MAHDLATLASRHAQELAKGQIEANTAQAKHPSLFVAGARPAIMWICALGLLTQFFIMPIAEWATAIWLPEIALPKLATSELMTLTLSLLGLGGMRSFEKSKGVARENMKK</sequence>
<proteinExistence type="predicted"/>
<feature type="transmembrane region" description="Helical" evidence="1">
    <location>
        <begin position="72"/>
        <end position="91"/>
    </location>
</feature>
<keyword evidence="1" id="KW-0472">Membrane</keyword>
<evidence type="ECO:0000313" key="2">
    <source>
        <dbReference type="EMBL" id="ADD96478.1"/>
    </source>
</evidence>
<dbReference type="AlphaFoldDB" id="D6PL77"/>
<protein>
    <recommendedName>
        <fullName evidence="3">Holin of 3TMs, for gene-transfer release</fullName>
    </recommendedName>
</protein>
<dbReference type="InterPro" id="IPR021497">
    <property type="entry name" value="GTA_holin_3TM"/>
</dbReference>
<evidence type="ECO:0000256" key="1">
    <source>
        <dbReference type="SAM" id="Phobius"/>
    </source>
</evidence>
<dbReference type="EMBL" id="GU943141">
    <property type="protein sequence ID" value="ADD96478.1"/>
    <property type="molecule type" value="Genomic_DNA"/>
</dbReference>
<evidence type="ECO:0008006" key="3">
    <source>
        <dbReference type="Google" id="ProtNLM"/>
    </source>
</evidence>